<reference evidence="1" key="1">
    <citation type="submission" date="2018-11" db="EMBL/GenBank/DDBJ databases">
        <authorList>
            <consortium name="Pathogen Informatics"/>
        </authorList>
    </citation>
    <scope>NUCLEOTIDE SEQUENCE</scope>
</reference>
<sequence>MKTGIRSTERAVAWIGQAETVAELASRGKKSLLFLPLFLFDRLPSVQSFISRLSGRDFNARLLDGLR</sequence>
<evidence type="ECO:0000313" key="1">
    <source>
        <dbReference type="EMBL" id="VEL38974.1"/>
    </source>
</evidence>
<name>A0A3S5AK67_9PLAT</name>
<proteinExistence type="predicted"/>
<dbReference type="EMBL" id="CAAALY010259653">
    <property type="protein sequence ID" value="VEL38974.1"/>
    <property type="molecule type" value="Genomic_DNA"/>
</dbReference>
<keyword evidence="2" id="KW-1185">Reference proteome</keyword>
<dbReference type="Proteomes" id="UP000784294">
    <property type="component" value="Unassembled WGS sequence"/>
</dbReference>
<dbReference type="AlphaFoldDB" id="A0A3S5AK67"/>
<gene>
    <name evidence="1" type="ORF">PXEA_LOCUS32414</name>
</gene>
<accession>A0A3S5AK67</accession>
<protein>
    <submittedName>
        <fullName evidence="1">Uncharacterized protein</fullName>
    </submittedName>
</protein>
<organism evidence="1 2">
    <name type="scientific">Protopolystoma xenopodis</name>
    <dbReference type="NCBI Taxonomy" id="117903"/>
    <lineage>
        <taxon>Eukaryota</taxon>
        <taxon>Metazoa</taxon>
        <taxon>Spiralia</taxon>
        <taxon>Lophotrochozoa</taxon>
        <taxon>Platyhelminthes</taxon>
        <taxon>Monogenea</taxon>
        <taxon>Polyopisthocotylea</taxon>
        <taxon>Polystomatidea</taxon>
        <taxon>Polystomatidae</taxon>
        <taxon>Protopolystoma</taxon>
    </lineage>
</organism>
<comment type="caution">
    <text evidence="1">The sequence shown here is derived from an EMBL/GenBank/DDBJ whole genome shotgun (WGS) entry which is preliminary data.</text>
</comment>
<evidence type="ECO:0000313" key="2">
    <source>
        <dbReference type="Proteomes" id="UP000784294"/>
    </source>
</evidence>